<dbReference type="EMBL" id="HQ609499">
    <property type="protein sequence ID" value="ADQ55489.1"/>
    <property type="molecule type" value="Genomic_DNA"/>
</dbReference>
<dbReference type="Gene3D" id="1.20.120.910">
    <property type="entry name" value="DksA, coiled-coil domain"/>
    <property type="match status" value="1"/>
</dbReference>
<protein>
    <submittedName>
        <fullName evidence="6">DnaK suppressor protein</fullName>
    </submittedName>
</protein>
<evidence type="ECO:0000259" key="5">
    <source>
        <dbReference type="Pfam" id="PF21157"/>
    </source>
</evidence>
<name>G8DB33_9ZZZZ</name>
<keyword evidence="2" id="KW-0863">Zinc-finger</keyword>
<dbReference type="AlphaFoldDB" id="G8DB33"/>
<evidence type="ECO:0000313" key="6">
    <source>
        <dbReference type="EMBL" id="ADQ55489.1"/>
    </source>
</evidence>
<evidence type="ECO:0000256" key="1">
    <source>
        <dbReference type="ARBA" id="ARBA00022723"/>
    </source>
</evidence>
<dbReference type="Pfam" id="PF21157">
    <property type="entry name" value="DksA_N"/>
    <property type="match status" value="1"/>
</dbReference>
<dbReference type="InterPro" id="IPR012784">
    <property type="entry name" value="DksA_RNA_pol-bd"/>
</dbReference>
<reference evidence="6" key="1">
    <citation type="journal article" date="2011" name="ACS Chem. Biol.">
        <title>Meta-omic Characterization of the Marine Invertebrate Microbial Consortium That Produces the Chemotherapeutic Natural Product ET-743.</title>
        <authorList>
            <person name="Rath C.M."/>
            <person name="Janto B."/>
            <person name="Earl J."/>
            <person name="Ahmed A."/>
            <person name="Hu F.Z."/>
            <person name="Hiller L."/>
            <person name="Dahlgren M."/>
            <person name="Kreft R."/>
            <person name="Yu F."/>
            <person name="Wolff J.J."/>
            <person name="Kweon H.K."/>
            <person name="Christiansen M.A."/>
            <person name="Hakansson K."/>
            <person name="Williams R.M."/>
            <person name="Ehrlich G.D."/>
            <person name="Sherman D.H."/>
        </authorList>
    </citation>
    <scope>NUCLEOTIDE SEQUENCE</scope>
</reference>
<dbReference type="InterPro" id="IPR000962">
    <property type="entry name" value="Znf_DskA_TraR"/>
</dbReference>
<dbReference type="Pfam" id="PF01258">
    <property type="entry name" value="zf-dskA_traR"/>
    <property type="match status" value="1"/>
</dbReference>
<dbReference type="PANTHER" id="PTHR33823">
    <property type="entry name" value="RNA POLYMERASE-BINDING TRANSCRIPTION FACTOR DKSA-RELATED"/>
    <property type="match status" value="1"/>
</dbReference>
<keyword evidence="1" id="KW-0479">Metal-binding</keyword>
<dbReference type="PROSITE" id="PS51128">
    <property type="entry name" value="ZF_DKSA_2"/>
    <property type="match status" value="1"/>
</dbReference>
<dbReference type="InterPro" id="IPR037187">
    <property type="entry name" value="DnaK_N"/>
</dbReference>
<feature type="domain" description="Zinc finger DksA/TraR C4-type" evidence="4">
    <location>
        <begin position="92"/>
        <end position="127"/>
    </location>
</feature>
<gene>
    <name evidence="6" type="ORF">ETU_000022</name>
</gene>
<feature type="domain" description="DnaK suppressor protein DksA N-terminal" evidence="5">
    <location>
        <begin position="20"/>
        <end position="89"/>
    </location>
</feature>
<dbReference type="SUPFAM" id="SSF109635">
    <property type="entry name" value="DnaK suppressor protein DksA, alpha-hairpin domain"/>
    <property type="match status" value="1"/>
</dbReference>
<dbReference type="NCBIfam" id="TIGR02420">
    <property type="entry name" value="dksA"/>
    <property type="match status" value="1"/>
</dbReference>
<evidence type="ECO:0000256" key="2">
    <source>
        <dbReference type="ARBA" id="ARBA00022771"/>
    </source>
</evidence>
<dbReference type="PANTHER" id="PTHR33823:SF2">
    <property type="entry name" value="RNA POLYMERASE-BINDING TRANSCRIPTION FACTOR DKSA"/>
    <property type="match status" value="1"/>
</dbReference>
<sequence>MLTKTELLNMSKDSYMNQKQYEFFEKILCQQKKDLILSISETRKRLSENENSSDISDLATKQEMQQIFLKTVERQSKLLQKVQKSIENIKNGTYGYCQETGEPIGIKRLLARPTATLSIQAKEAKERHERTKGN</sequence>
<keyword evidence="3" id="KW-0862">Zinc</keyword>
<proteinExistence type="predicted"/>
<organism evidence="6">
    <name type="scientific">uncultured organism</name>
    <dbReference type="NCBI Taxonomy" id="155900"/>
    <lineage>
        <taxon>unclassified sequences</taxon>
        <taxon>environmental samples</taxon>
    </lineage>
</organism>
<accession>G8DB33</accession>
<dbReference type="InterPro" id="IPR048489">
    <property type="entry name" value="DksA_N"/>
</dbReference>
<evidence type="ECO:0000259" key="4">
    <source>
        <dbReference type="Pfam" id="PF01258"/>
    </source>
</evidence>
<dbReference type="GO" id="GO:0008270">
    <property type="term" value="F:zinc ion binding"/>
    <property type="evidence" value="ECO:0007669"/>
    <property type="project" value="UniProtKB-KW"/>
</dbReference>
<evidence type="ECO:0000256" key="3">
    <source>
        <dbReference type="ARBA" id="ARBA00022833"/>
    </source>
</evidence>
<dbReference type="SUPFAM" id="SSF57716">
    <property type="entry name" value="Glucocorticoid receptor-like (DNA-binding domain)"/>
    <property type="match status" value="1"/>
</dbReference>